<comment type="cofactor">
    <cofactor evidence="1">
        <name>NAD(+)</name>
        <dbReference type="ChEBI" id="CHEBI:57540"/>
    </cofactor>
</comment>
<accession>A0A8J7NF60</accession>
<dbReference type="InterPro" id="IPR023637">
    <property type="entry name" value="Urocanase-like"/>
</dbReference>
<dbReference type="GO" id="GO:0019557">
    <property type="term" value="P:L-histidine catabolic process to glutamate and formate"/>
    <property type="evidence" value="ECO:0007669"/>
    <property type="project" value="UniProtKB-UniPathway"/>
</dbReference>
<feature type="compositionally biased region" description="Polar residues" evidence="11">
    <location>
        <begin position="477"/>
        <end position="488"/>
    </location>
</feature>
<dbReference type="GO" id="GO:0016153">
    <property type="term" value="F:urocanate hydratase activity"/>
    <property type="evidence" value="ECO:0007669"/>
    <property type="project" value="UniProtKB-EC"/>
</dbReference>
<evidence type="ECO:0000313" key="15">
    <source>
        <dbReference type="EMBL" id="MBN3311850.1"/>
    </source>
</evidence>
<feature type="domain" description="Urocanase C-terminal" evidence="14">
    <location>
        <begin position="618"/>
        <end position="824"/>
    </location>
</feature>
<name>A0A8J7NF60_ATRSP</name>
<evidence type="ECO:0000259" key="12">
    <source>
        <dbReference type="Pfam" id="PF01175"/>
    </source>
</evidence>
<comment type="catalytic activity">
    <reaction evidence="9">
        <text>4-imidazolone-5-propanoate = trans-urocanate + H2O</text>
        <dbReference type="Rhea" id="RHEA:13101"/>
        <dbReference type="ChEBI" id="CHEBI:15377"/>
        <dbReference type="ChEBI" id="CHEBI:17771"/>
        <dbReference type="ChEBI" id="CHEBI:77893"/>
        <dbReference type="EC" id="4.2.1.49"/>
    </reaction>
</comment>
<evidence type="ECO:0000256" key="11">
    <source>
        <dbReference type="SAM" id="MobiDB-lite"/>
    </source>
</evidence>
<comment type="pathway">
    <text evidence="2">Amino-acid degradation; L-histidine degradation into L-glutamate; N-formimidoyl-L-glutamate from L-histidine: step 2/3.</text>
</comment>
<dbReference type="EMBL" id="JAAWVO010002627">
    <property type="protein sequence ID" value="MBN3311850.1"/>
    <property type="molecule type" value="Genomic_DNA"/>
</dbReference>
<dbReference type="HAMAP" id="MF_00577">
    <property type="entry name" value="HutU"/>
    <property type="match status" value="1"/>
</dbReference>
<keyword evidence="7" id="KW-0456">Lyase</keyword>
<dbReference type="Pfam" id="PF17392">
    <property type="entry name" value="Urocanase_C"/>
    <property type="match status" value="1"/>
</dbReference>
<dbReference type="InterPro" id="IPR035085">
    <property type="entry name" value="Urocanase_Rossmann-like"/>
</dbReference>
<dbReference type="FunFam" id="3.40.1770.10:FF:000003">
    <property type="entry name" value="Urocanate hydratase 1"/>
    <property type="match status" value="1"/>
</dbReference>
<dbReference type="SUPFAM" id="SSF111326">
    <property type="entry name" value="Urocanase"/>
    <property type="match status" value="2"/>
</dbReference>
<protein>
    <recommendedName>
        <fullName evidence="10">Urocanate hydratase</fullName>
        <ecNumber evidence="4">4.2.1.49</ecNumber>
    </recommendedName>
    <alternativeName>
        <fullName evidence="8">Imidazolonepropionate hydrolase</fullName>
    </alternativeName>
</protein>
<dbReference type="Gene3D" id="3.40.50.10730">
    <property type="entry name" value="Urocanase like domains"/>
    <property type="match status" value="2"/>
</dbReference>
<dbReference type="InterPro" id="IPR038364">
    <property type="entry name" value="Urocanase_central_sf"/>
</dbReference>
<dbReference type="FunFam" id="3.40.1770.10:FF:000002">
    <property type="entry name" value="Urocanate hydratase 1"/>
    <property type="match status" value="1"/>
</dbReference>
<evidence type="ECO:0000259" key="13">
    <source>
        <dbReference type="Pfam" id="PF17391"/>
    </source>
</evidence>
<evidence type="ECO:0000256" key="5">
    <source>
        <dbReference type="ARBA" id="ARBA00022808"/>
    </source>
</evidence>
<gene>
    <name evidence="15" type="primary">Uroc1</name>
    <name evidence="15" type="ORF">GTO95_0006312</name>
</gene>
<evidence type="ECO:0000256" key="4">
    <source>
        <dbReference type="ARBA" id="ARBA00011992"/>
    </source>
</evidence>
<proteinExistence type="inferred from homology"/>
<feature type="non-terminal residue" evidence="15">
    <location>
        <position position="1"/>
    </location>
</feature>
<comment type="caution">
    <text evidence="15">The sequence shown here is derived from an EMBL/GenBank/DDBJ whole genome shotgun (WGS) entry which is preliminary data.</text>
</comment>
<evidence type="ECO:0000256" key="7">
    <source>
        <dbReference type="ARBA" id="ARBA00023239"/>
    </source>
</evidence>
<dbReference type="EC" id="4.2.1.49" evidence="4"/>
<evidence type="ECO:0000256" key="8">
    <source>
        <dbReference type="ARBA" id="ARBA00031640"/>
    </source>
</evidence>
<dbReference type="PANTHER" id="PTHR12216:SF3">
    <property type="entry name" value="UROCANATE HYDRATASE"/>
    <property type="match status" value="1"/>
</dbReference>
<feature type="domain" description="Urocanase N-terminal" evidence="13">
    <location>
        <begin position="140"/>
        <end position="271"/>
    </location>
</feature>
<dbReference type="Proteomes" id="UP000736164">
    <property type="component" value="Unassembled WGS sequence"/>
</dbReference>
<keyword evidence="6" id="KW-0520">NAD</keyword>
<dbReference type="InterPro" id="IPR035400">
    <property type="entry name" value="Urocanase_N"/>
</dbReference>
<dbReference type="Pfam" id="PF17391">
    <property type="entry name" value="Urocanase_N"/>
    <property type="match status" value="1"/>
</dbReference>
<organism evidence="15 16">
    <name type="scientific">Atractosteus spatula</name>
    <name type="common">Alligator gar</name>
    <name type="synonym">Lepisosteus spatula</name>
    <dbReference type="NCBI Taxonomy" id="7917"/>
    <lineage>
        <taxon>Eukaryota</taxon>
        <taxon>Metazoa</taxon>
        <taxon>Chordata</taxon>
        <taxon>Craniata</taxon>
        <taxon>Vertebrata</taxon>
        <taxon>Euteleostomi</taxon>
        <taxon>Actinopterygii</taxon>
        <taxon>Neopterygii</taxon>
        <taxon>Holostei</taxon>
        <taxon>Semionotiformes</taxon>
        <taxon>Lepisosteidae</taxon>
        <taxon>Atractosteus</taxon>
    </lineage>
</organism>
<dbReference type="InterPro" id="IPR023636">
    <property type="entry name" value="Urocanase_CS"/>
</dbReference>
<dbReference type="InterPro" id="IPR036190">
    <property type="entry name" value="Urocanase_sf"/>
</dbReference>
<feature type="non-terminal residue" evidence="15">
    <location>
        <position position="853"/>
    </location>
</feature>
<evidence type="ECO:0000256" key="1">
    <source>
        <dbReference type="ARBA" id="ARBA00001911"/>
    </source>
</evidence>
<feature type="domain" description="Urocanase Rossmann-like" evidence="12">
    <location>
        <begin position="497"/>
        <end position="615"/>
    </location>
</feature>
<dbReference type="PROSITE" id="PS01233">
    <property type="entry name" value="UROCANASE"/>
    <property type="match status" value="1"/>
</dbReference>
<sequence length="853" mass="92772">MINRAPGGSAQAIGGDGGVCVQSDDGVWHTEGSPASQGERSEFVTGTARARTPACWLSLKELCAGLPLSPLPPNRGRDPGVPHAPVRTPNLSEQEEKLALRNALRYIPPELHTTLAPEFAQELRLFGHIYMYRFCPPLAMRAYPIDQYPCRTRQAAAIMHMIMNNLDPAVAQFPQELVTYGGNGQVFSNWAQFWLVMHFLSEMTEAQTLVMYSGHPLGLFPSPPLAPRLVITNGMARAPSVIPNYSSREEYDKMFALGVTMYGQMTAGSYCYIGPQGIVHGTLLTVLNAGRRYLGSGELGGRVFVTAGLGGMSGAQAKAAVIAGCVGVIAEVDEAALKKRHEQGWLMEVTSDLDRCVRRIRHVRKSDLPSGSVSLAVLFHKEPEPGQLSYSFFMAQREARKTREALSLGYHGNVVDLWSGGKKGPAVGFMARGKASVAREKREFCSVQITGMVLGKGNSCPRVLQPQPETRRLAPSRGSTVPADTQPSEPADTLAAQRQVERLVQEYEASGELLVDLGSDQTSCHNPFSGGYYPAQLSLSQAQELMHSDPAHFRCLVQESLRRQVAAINKLAEAGMFFWDYGNAFLLEAQRAGADVEKSGAGKTEFKYPSYVQHIMGEIFSLGFGPFRWVCTSGDPSDLAQTDDIAAGVLDDISRTAPERVRQQYSDNSRWIRQAGRHSMVVGSQARILYSDQKGRVAIALAINRAIAEGRIKAPVVISRDHHDVSGTDSPFRETSNIYDGSAFCADMAVQNFVGDAFRGATWVALHNGGGVGWGEVVNGGFGLVLDGSEEAGQRARMMLNWDVSNGVARRCWSGNASAHATIQRAMEEVEGLRVVLPFSVHDDGLLERALRG</sequence>
<evidence type="ECO:0000256" key="2">
    <source>
        <dbReference type="ARBA" id="ARBA00004794"/>
    </source>
</evidence>
<evidence type="ECO:0000256" key="10">
    <source>
        <dbReference type="ARBA" id="ARBA00070010"/>
    </source>
</evidence>
<feature type="region of interest" description="Disordered" evidence="11">
    <location>
        <begin position="460"/>
        <end position="492"/>
    </location>
</feature>
<feature type="region of interest" description="Disordered" evidence="11">
    <location>
        <begin position="1"/>
        <end position="45"/>
    </location>
</feature>
<dbReference type="InterPro" id="IPR035401">
    <property type="entry name" value="Urocanase_C"/>
</dbReference>
<dbReference type="GO" id="GO:0019556">
    <property type="term" value="P:L-histidine catabolic process to glutamate and formamide"/>
    <property type="evidence" value="ECO:0007669"/>
    <property type="project" value="UniProtKB-UniPathway"/>
</dbReference>
<evidence type="ECO:0000256" key="6">
    <source>
        <dbReference type="ARBA" id="ARBA00023027"/>
    </source>
</evidence>
<evidence type="ECO:0000256" key="9">
    <source>
        <dbReference type="ARBA" id="ARBA00047623"/>
    </source>
</evidence>
<dbReference type="PANTHER" id="PTHR12216">
    <property type="entry name" value="UROCANATE HYDRATASE"/>
    <property type="match status" value="1"/>
</dbReference>
<reference evidence="15" key="1">
    <citation type="journal article" date="2021" name="Cell">
        <title>Tracing the genetic footprints of vertebrate landing in non-teleost ray-finned fishes.</title>
        <authorList>
            <person name="Bi X."/>
            <person name="Wang K."/>
            <person name="Yang L."/>
            <person name="Pan H."/>
            <person name="Jiang H."/>
            <person name="Wei Q."/>
            <person name="Fang M."/>
            <person name="Yu H."/>
            <person name="Zhu C."/>
            <person name="Cai Y."/>
            <person name="He Y."/>
            <person name="Gan X."/>
            <person name="Zeng H."/>
            <person name="Yu D."/>
            <person name="Zhu Y."/>
            <person name="Jiang H."/>
            <person name="Qiu Q."/>
            <person name="Yang H."/>
            <person name="Zhang Y.E."/>
            <person name="Wang W."/>
            <person name="Zhu M."/>
            <person name="He S."/>
            <person name="Zhang G."/>
        </authorList>
    </citation>
    <scope>NUCLEOTIDE SEQUENCE</scope>
    <source>
        <strain evidence="15">Allg_001</strain>
    </source>
</reference>
<dbReference type="InterPro" id="IPR055351">
    <property type="entry name" value="Urocanase"/>
</dbReference>
<dbReference type="Gene3D" id="3.40.1770.10">
    <property type="entry name" value="Urocanase superfamily"/>
    <property type="match status" value="2"/>
</dbReference>
<comment type="similarity">
    <text evidence="3">Belongs to the urocanase family.</text>
</comment>
<evidence type="ECO:0000259" key="14">
    <source>
        <dbReference type="Pfam" id="PF17392"/>
    </source>
</evidence>
<keyword evidence="5" id="KW-0369">Histidine metabolism</keyword>
<dbReference type="AlphaFoldDB" id="A0A8J7NF60"/>
<dbReference type="Pfam" id="PF01175">
    <property type="entry name" value="Urocanase"/>
    <property type="match status" value="2"/>
</dbReference>
<feature type="domain" description="Urocanase Rossmann-like" evidence="12">
    <location>
        <begin position="274"/>
        <end position="367"/>
    </location>
</feature>
<dbReference type="UniPathway" id="UPA00379">
    <property type="reaction ID" value="UER00550"/>
</dbReference>
<evidence type="ECO:0000313" key="16">
    <source>
        <dbReference type="Proteomes" id="UP000736164"/>
    </source>
</evidence>
<evidence type="ECO:0000256" key="3">
    <source>
        <dbReference type="ARBA" id="ARBA00007578"/>
    </source>
</evidence>
<keyword evidence="16" id="KW-1185">Reference proteome</keyword>